<organism evidence="2 3">
    <name type="scientific">Crassostrea virginica</name>
    <name type="common">Eastern oyster</name>
    <dbReference type="NCBI Taxonomy" id="6565"/>
    <lineage>
        <taxon>Eukaryota</taxon>
        <taxon>Metazoa</taxon>
        <taxon>Spiralia</taxon>
        <taxon>Lophotrochozoa</taxon>
        <taxon>Mollusca</taxon>
        <taxon>Bivalvia</taxon>
        <taxon>Autobranchia</taxon>
        <taxon>Pteriomorphia</taxon>
        <taxon>Ostreida</taxon>
        <taxon>Ostreoidea</taxon>
        <taxon>Ostreidae</taxon>
        <taxon>Crassostrea</taxon>
    </lineage>
</organism>
<dbReference type="AlphaFoldDB" id="A0A8B8AJ07"/>
<protein>
    <submittedName>
        <fullName evidence="3">Uncharacterized protein LOC111102855</fullName>
    </submittedName>
</protein>
<keyword evidence="2" id="KW-1185">Reference proteome</keyword>
<sequence length="100" mass="12062">MTRAPHILVEEEDHLTPKEQMDERKWGEFFQKRKLELQTQEVTSRERRVKSAKKMKELNQRWLNLECRRIERANTELERLSSTLSSMPSRDSCRSADDDR</sequence>
<reference evidence="3" key="2">
    <citation type="submission" date="2025-08" db="UniProtKB">
        <authorList>
            <consortium name="RefSeq"/>
        </authorList>
    </citation>
    <scope>IDENTIFICATION</scope>
    <source>
        <tissue evidence="3">Whole sample</tissue>
    </source>
</reference>
<proteinExistence type="predicted"/>
<dbReference type="RefSeq" id="XP_022291517.1">
    <property type="nucleotide sequence ID" value="XM_022435809.1"/>
</dbReference>
<dbReference type="GeneID" id="111102855"/>
<reference evidence="2" key="1">
    <citation type="submission" date="2024-06" db="UniProtKB">
        <authorList>
            <consortium name="RefSeq"/>
        </authorList>
    </citation>
    <scope>NUCLEOTIDE SEQUENCE [LARGE SCALE GENOMIC DNA]</scope>
</reference>
<feature type="compositionally biased region" description="Basic and acidic residues" evidence="1">
    <location>
        <begin position="91"/>
        <end position="100"/>
    </location>
</feature>
<feature type="region of interest" description="Disordered" evidence="1">
    <location>
        <begin position="79"/>
        <end position="100"/>
    </location>
</feature>
<accession>A0A8B8AJ07</accession>
<evidence type="ECO:0000313" key="3">
    <source>
        <dbReference type="RefSeq" id="XP_022291517.1"/>
    </source>
</evidence>
<feature type="compositionally biased region" description="Low complexity" evidence="1">
    <location>
        <begin position="80"/>
        <end position="90"/>
    </location>
</feature>
<name>A0A8B8AJ07_CRAVI</name>
<gene>
    <name evidence="3" type="primary">LOC111102855</name>
</gene>
<evidence type="ECO:0000256" key="1">
    <source>
        <dbReference type="SAM" id="MobiDB-lite"/>
    </source>
</evidence>
<dbReference type="Proteomes" id="UP000694844">
    <property type="component" value="Chromosome 1"/>
</dbReference>
<evidence type="ECO:0000313" key="2">
    <source>
        <dbReference type="Proteomes" id="UP000694844"/>
    </source>
</evidence>
<dbReference type="KEGG" id="cvn:111102855"/>